<dbReference type="FunFam" id="1.20.1640.10:FF:000020">
    <property type="entry name" value="Transmembrane transport protein MmpL10"/>
    <property type="match status" value="1"/>
</dbReference>
<feature type="domain" description="SSD" evidence="9">
    <location>
        <begin position="213"/>
        <end position="340"/>
    </location>
</feature>
<accession>A0A5N5VC50</accession>
<evidence type="ECO:0000256" key="5">
    <source>
        <dbReference type="ARBA" id="ARBA00022989"/>
    </source>
</evidence>
<dbReference type="Pfam" id="PF03176">
    <property type="entry name" value="MMPL"/>
    <property type="match status" value="2"/>
</dbReference>
<feature type="transmembrane region" description="Helical" evidence="8">
    <location>
        <begin position="817"/>
        <end position="836"/>
    </location>
</feature>
<name>A0A5N5VC50_MYCPH</name>
<evidence type="ECO:0000256" key="3">
    <source>
        <dbReference type="ARBA" id="ARBA00022475"/>
    </source>
</evidence>
<keyword evidence="6 8" id="KW-0472">Membrane</keyword>
<dbReference type="Gene3D" id="1.20.1640.10">
    <property type="entry name" value="Multidrug efflux transporter AcrB transmembrane domain"/>
    <property type="match status" value="2"/>
</dbReference>
<feature type="transmembrane region" description="Helical" evidence="8">
    <location>
        <begin position="911"/>
        <end position="930"/>
    </location>
</feature>
<keyword evidence="4 8" id="KW-0812">Transmembrane</keyword>
<keyword evidence="11" id="KW-1185">Reference proteome</keyword>
<feature type="transmembrane region" description="Helical" evidence="8">
    <location>
        <begin position="286"/>
        <end position="307"/>
    </location>
</feature>
<dbReference type="EMBL" id="ANBP01000001">
    <property type="protein sequence ID" value="KAB7759532.1"/>
    <property type="molecule type" value="Genomic_DNA"/>
</dbReference>
<feature type="transmembrane region" description="Helical" evidence="8">
    <location>
        <begin position="243"/>
        <end position="265"/>
    </location>
</feature>
<proteinExistence type="inferred from homology"/>
<dbReference type="InterPro" id="IPR004707">
    <property type="entry name" value="MmpL_fam"/>
</dbReference>
<comment type="subcellular location">
    <subcellularLocation>
        <location evidence="1">Cell membrane</location>
        <topology evidence="1">Multi-pass membrane protein</topology>
    </subcellularLocation>
</comment>
<dbReference type="PANTHER" id="PTHR33406:SF6">
    <property type="entry name" value="MEMBRANE PROTEIN YDGH-RELATED"/>
    <property type="match status" value="1"/>
</dbReference>
<dbReference type="GO" id="GO:0005886">
    <property type="term" value="C:plasma membrane"/>
    <property type="evidence" value="ECO:0007669"/>
    <property type="project" value="UniProtKB-SubCell"/>
</dbReference>
<evidence type="ECO:0000256" key="8">
    <source>
        <dbReference type="SAM" id="Phobius"/>
    </source>
</evidence>
<dbReference type="PANTHER" id="PTHR33406">
    <property type="entry name" value="MEMBRANE PROTEIN MJ1562-RELATED"/>
    <property type="match status" value="1"/>
</dbReference>
<evidence type="ECO:0000256" key="2">
    <source>
        <dbReference type="ARBA" id="ARBA00010157"/>
    </source>
</evidence>
<feature type="region of interest" description="Disordered" evidence="7">
    <location>
        <begin position="983"/>
        <end position="1006"/>
    </location>
</feature>
<dbReference type="PROSITE" id="PS50156">
    <property type="entry name" value="SSD"/>
    <property type="match status" value="1"/>
</dbReference>
<keyword evidence="3" id="KW-1003">Cell membrane</keyword>
<feature type="transmembrane region" description="Helical" evidence="8">
    <location>
        <begin position="936"/>
        <end position="957"/>
    </location>
</feature>
<feature type="transmembrane region" description="Helical" evidence="8">
    <location>
        <begin position="370"/>
        <end position="392"/>
    </location>
</feature>
<comment type="similarity">
    <text evidence="2">Belongs to the resistance-nodulation-cell division (RND) (TC 2.A.6) family. MmpL subfamily.</text>
</comment>
<feature type="compositionally biased region" description="Polar residues" evidence="7">
    <location>
        <begin position="996"/>
        <end position="1006"/>
    </location>
</feature>
<keyword evidence="5 8" id="KW-1133">Transmembrane helix</keyword>
<dbReference type="InterPro" id="IPR050545">
    <property type="entry name" value="Mycobact_MmpL"/>
</dbReference>
<dbReference type="NCBIfam" id="TIGR03057">
    <property type="entry name" value="xxxLxxG_by_4"/>
    <property type="match status" value="1"/>
</dbReference>
<feature type="transmembrane region" description="Helical" evidence="8">
    <location>
        <begin position="185"/>
        <end position="203"/>
    </location>
</feature>
<feature type="transmembrane region" description="Helical" evidence="8">
    <location>
        <begin position="319"/>
        <end position="341"/>
    </location>
</feature>
<comment type="caution">
    <text evidence="10">The sequence shown here is derived from an EMBL/GenBank/DDBJ whole genome shotgun (WGS) entry which is preliminary data.</text>
</comment>
<sequence>MRKLADLVVRWPWLVIGLWVAMAVALPLSFPSLGEMAQRHPLAILPADAPSSVAAQRMSEAFQESANDDLLVIALINEDGLTREDEDTYRKLVDALHDNVTDVVSVQDFIATPQLRPFLTSEDKTTWVLPVNLEGELGTPRAYESFNRVAELVRLATAGAEVDVHLTGPAATVADLTVAGEHDRLPIEIAIAVLVLGVLLLVYRNVVTMMLPLVTIGSSLMIAQGVVAGFSQLTGWGVSNQSIVFLSAIMAGAGTDYAVFLISRYHDYLRRGEDSDTAVKHAMMSIGKVITASALTVGLTFLLLSFAKMGVFKTVGVSAAIGIGVAFLAGVTLLPAILTLAGPRGWIKPRRELTSRFWRRSGARIVRRPVPHLVASLLVLALLAGLALFGTYNYDDRKVVSASAPSSIGYAALEKHFPISQSIPEYILVQSPHDLRNTRALADLEQMASRIAQLPDIGLVSGPTRPLGEVPREFRATFQAGIVGDRLADGSALIGERAGDLNRLTDGANTLAESLADVRSQINTIAPSLQELVDTFSSVRTEYGGDKLVRDVEIAAKLVASVNALGNSMGLNFRAVRDFFGWVGPVLMALNGNAVCDANPSCVDTRAQFQKLMAARENGSLDEINGLAGELQDVQDTQTLNQAVKKLNNAMTNLTKAVDTLGVDSPSGAQRSIKELQQGANRLASGSQEVAGGVDELVKQVKVIAAGLTEAANFLLTMRNTATDPAQAGFNIPAEVLELPDFKKAAAAYISPDGHAVRYLVQTKLNPFSPEAMDQVNQILDTARSAQPNTTLADATISIGGYPAALRDTRDYYQQDIRFIIAATLIVVLLTLMVLLRSVIAPLYMVGSVVVSFFAAIGIGVGVFQFLLGQQLHWSVPPLAFVVLVAVGADYNMLFVSRLRDESPQSVRYGVIRTLGSTGGVITAAGLIFAASMAGLLFSSIGIVIQGGFVIGVGILLDTFVVRTITVPAIAALVGKANWWPSRVPERPSRQPVAAATSTQADTEPS</sequence>
<dbReference type="AlphaFoldDB" id="A0A5N5VC50"/>
<dbReference type="Proteomes" id="UP000325690">
    <property type="component" value="Unassembled WGS sequence"/>
</dbReference>
<evidence type="ECO:0000256" key="4">
    <source>
        <dbReference type="ARBA" id="ARBA00022692"/>
    </source>
</evidence>
<evidence type="ECO:0000313" key="11">
    <source>
        <dbReference type="Proteomes" id="UP000325690"/>
    </source>
</evidence>
<feature type="transmembrane region" description="Helical" evidence="8">
    <location>
        <begin position="843"/>
        <end position="867"/>
    </location>
</feature>
<gene>
    <name evidence="10" type="ORF">MPHL21000_00415</name>
</gene>
<dbReference type="SUPFAM" id="SSF82866">
    <property type="entry name" value="Multidrug efflux transporter AcrB transmembrane domain"/>
    <property type="match status" value="2"/>
</dbReference>
<evidence type="ECO:0000259" key="9">
    <source>
        <dbReference type="PROSITE" id="PS50156"/>
    </source>
</evidence>
<feature type="transmembrane region" description="Helical" evidence="8">
    <location>
        <begin position="210"/>
        <end position="231"/>
    </location>
</feature>
<protein>
    <submittedName>
        <fullName evidence="10">Membrane protein</fullName>
    </submittedName>
</protein>
<dbReference type="InterPro" id="IPR023908">
    <property type="entry name" value="xxxLxxG_rpt"/>
</dbReference>
<evidence type="ECO:0000313" key="10">
    <source>
        <dbReference type="EMBL" id="KAB7759532.1"/>
    </source>
</evidence>
<feature type="transmembrane region" description="Helical" evidence="8">
    <location>
        <begin position="879"/>
        <end position="899"/>
    </location>
</feature>
<dbReference type="InterPro" id="IPR004869">
    <property type="entry name" value="MMPL_dom"/>
</dbReference>
<dbReference type="InterPro" id="IPR000731">
    <property type="entry name" value="SSD"/>
</dbReference>
<dbReference type="RefSeq" id="WP_003889070.1">
    <property type="nucleotide sequence ID" value="NZ_ANBO01000001.1"/>
</dbReference>
<reference evidence="10 11" key="1">
    <citation type="submission" date="2012-10" db="EMBL/GenBank/DDBJ databases">
        <title>The draft sequence of the Mycobacterium pheli genome.</title>
        <authorList>
            <person name="Pettersson B.M.F."/>
            <person name="Das S."/>
            <person name="Dasgupta S."/>
            <person name="Bhattacharya A."/>
            <person name="Kirsebom L.A."/>
        </authorList>
    </citation>
    <scope>NUCLEOTIDE SEQUENCE [LARGE SCALE GENOMIC DNA]</scope>
    <source>
        <strain evidence="10 11">CCUG 21000</strain>
    </source>
</reference>
<dbReference type="GeneID" id="74305079"/>
<evidence type="ECO:0000256" key="1">
    <source>
        <dbReference type="ARBA" id="ARBA00004651"/>
    </source>
</evidence>
<organism evidence="10 11">
    <name type="scientific">Mycolicibacterium phlei DSM 43239 = CCUG 21000</name>
    <dbReference type="NCBI Taxonomy" id="1226750"/>
    <lineage>
        <taxon>Bacteria</taxon>
        <taxon>Bacillati</taxon>
        <taxon>Actinomycetota</taxon>
        <taxon>Actinomycetes</taxon>
        <taxon>Mycobacteriales</taxon>
        <taxon>Mycobacteriaceae</taxon>
        <taxon>Mycolicibacterium</taxon>
    </lineage>
</organism>
<evidence type="ECO:0000256" key="7">
    <source>
        <dbReference type="SAM" id="MobiDB-lite"/>
    </source>
</evidence>
<dbReference type="NCBIfam" id="TIGR00833">
    <property type="entry name" value="actII"/>
    <property type="match status" value="1"/>
</dbReference>
<evidence type="ECO:0000256" key="6">
    <source>
        <dbReference type="ARBA" id="ARBA00023136"/>
    </source>
</evidence>
<feature type="transmembrane region" description="Helical" evidence="8">
    <location>
        <begin position="12"/>
        <end position="30"/>
    </location>
</feature>